<dbReference type="FunFam" id="3.30.470.20:FF:000015">
    <property type="entry name" value="Phosphoribosylaminoimidazole-succinocarboxamide synthase"/>
    <property type="match status" value="1"/>
</dbReference>
<evidence type="ECO:0000256" key="3">
    <source>
        <dbReference type="ARBA" id="ARBA00022598"/>
    </source>
</evidence>
<dbReference type="HAMAP" id="MF_00137">
    <property type="entry name" value="SAICAR_synth"/>
    <property type="match status" value="1"/>
</dbReference>
<evidence type="ECO:0000256" key="4">
    <source>
        <dbReference type="ARBA" id="ARBA00022741"/>
    </source>
</evidence>
<evidence type="ECO:0000256" key="5">
    <source>
        <dbReference type="ARBA" id="ARBA00022755"/>
    </source>
</evidence>
<sequence>MAKAVLETSIPGLKKRKGKVRDIYDLGDHLLLVSTDRISAFDWVLPTPIPSKGQVLNQLSAFWFKLLGEPNHLVTINLDEMPLPEYTDREMLVGRTCYVRKTKVIPIECVVRGYISGSAWKEYQQRGTVCGIQLPPGLKESDELPEPIFTPATKAETGHDENITFEQMIEIVGEQIAVELRERSLRIYKRGAAYAKERGIIIADTKFEFGQENGQILLIDEVFTPDSSRFWPADSYTPGRGQPSFDKQFVRDWLESTGWDKNSPPPELPDDVVQKTREKYIEAFERLTGQKFPFS</sequence>
<keyword evidence="3 8" id="KW-0436">Ligase</keyword>
<comment type="similarity">
    <text evidence="2 8">Belongs to the SAICAR synthetase family.</text>
</comment>
<dbReference type="AlphaFoldDB" id="A0A286RK39"/>
<protein>
    <recommendedName>
        <fullName evidence="8">Phosphoribosylaminoimidazole-succinocarboxamide synthase</fullName>
        <ecNumber evidence="8">6.3.2.6</ecNumber>
    </recommendedName>
    <alternativeName>
        <fullName evidence="8">SAICAR synthetase</fullName>
    </alternativeName>
</protein>
<keyword evidence="5 8" id="KW-0658">Purine biosynthesis</keyword>
<evidence type="ECO:0000256" key="8">
    <source>
        <dbReference type="HAMAP-Rule" id="MF_00137"/>
    </source>
</evidence>
<dbReference type="PANTHER" id="PTHR43700">
    <property type="entry name" value="PHOSPHORIBOSYLAMINOIMIDAZOLE-SUCCINOCARBOXAMIDE SYNTHASE"/>
    <property type="match status" value="1"/>
</dbReference>
<gene>
    <name evidence="8" type="primary">purC</name>
    <name evidence="10" type="ORF">THTE_3719</name>
</gene>
<evidence type="ECO:0000313" key="10">
    <source>
        <dbReference type="EMBL" id="ASV76320.1"/>
    </source>
</evidence>
<dbReference type="Pfam" id="PF01259">
    <property type="entry name" value="SAICAR_synt"/>
    <property type="match status" value="1"/>
</dbReference>
<dbReference type="InterPro" id="IPR001636">
    <property type="entry name" value="SAICAR_synth"/>
</dbReference>
<dbReference type="SUPFAM" id="SSF56104">
    <property type="entry name" value="SAICAR synthase-like"/>
    <property type="match status" value="1"/>
</dbReference>
<dbReference type="PANTHER" id="PTHR43700:SF1">
    <property type="entry name" value="PHOSPHORIBOSYLAMINOIMIDAZOLE-SUCCINOCARBOXAMIDE SYNTHASE"/>
    <property type="match status" value="1"/>
</dbReference>
<dbReference type="EMBL" id="CP018477">
    <property type="protein sequence ID" value="ASV76320.1"/>
    <property type="molecule type" value="Genomic_DNA"/>
</dbReference>
<dbReference type="UniPathway" id="UPA00074">
    <property type="reaction ID" value="UER00131"/>
</dbReference>
<feature type="domain" description="SAICAR synthetase/ADE2 N-terminal" evidence="9">
    <location>
        <begin position="16"/>
        <end position="264"/>
    </location>
</feature>
<dbReference type="GO" id="GO:0005737">
    <property type="term" value="C:cytoplasm"/>
    <property type="evidence" value="ECO:0007669"/>
    <property type="project" value="TreeGrafter"/>
</dbReference>
<dbReference type="GO" id="GO:0006189">
    <property type="term" value="P:'de novo' IMP biosynthetic process"/>
    <property type="evidence" value="ECO:0007669"/>
    <property type="project" value="UniProtKB-UniRule"/>
</dbReference>
<evidence type="ECO:0000256" key="2">
    <source>
        <dbReference type="ARBA" id="ARBA00010190"/>
    </source>
</evidence>
<dbReference type="InterPro" id="IPR028923">
    <property type="entry name" value="SAICAR_synt/ADE2_N"/>
</dbReference>
<dbReference type="Gene3D" id="3.30.470.20">
    <property type="entry name" value="ATP-grasp fold, B domain"/>
    <property type="match status" value="1"/>
</dbReference>
<dbReference type="InterPro" id="IPR018236">
    <property type="entry name" value="SAICAR_synthetase_CS"/>
</dbReference>
<dbReference type="CDD" id="cd01414">
    <property type="entry name" value="SAICAR_synt_Sc"/>
    <property type="match status" value="1"/>
</dbReference>
<evidence type="ECO:0000256" key="6">
    <source>
        <dbReference type="ARBA" id="ARBA00022840"/>
    </source>
</evidence>
<proteinExistence type="inferred from homology"/>
<keyword evidence="4 8" id="KW-0547">Nucleotide-binding</keyword>
<dbReference type="PROSITE" id="PS01057">
    <property type="entry name" value="SAICAR_SYNTHETASE_1"/>
    <property type="match status" value="1"/>
</dbReference>
<evidence type="ECO:0000259" key="9">
    <source>
        <dbReference type="Pfam" id="PF01259"/>
    </source>
</evidence>
<reference evidence="10 11" key="1">
    <citation type="journal article" name="Front. Microbiol.">
        <title>Sugar Metabolism of the First Thermophilic Planctomycete Thermogutta terrifontis: Comparative Genomic and Transcriptomic Approaches.</title>
        <authorList>
            <person name="Elcheninov A.G."/>
            <person name="Menzel P."/>
            <person name="Gudbergsdottir S.R."/>
            <person name="Slesarev A.I."/>
            <person name="Kadnikov V.V."/>
            <person name="Krogh A."/>
            <person name="Bonch-Osmolovskaya E.A."/>
            <person name="Peng X."/>
            <person name="Kublanov I.V."/>
        </authorList>
    </citation>
    <scope>NUCLEOTIDE SEQUENCE [LARGE SCALE GENOMIC DNA]</scope>
    <source>
        <strain evidence="10 11">R1</strain>
    </source>
</reference>
<dbReference type="GO" id="GO:0004639">
    <property type="term" value="F:phosphoribosylaminoimidazolesuccinocarboxamide synthase activity"/>
    <property type="evidence" value="ECO:0007669"/>
    <property type="project" value="UniProtKB-UniRule"/>
</dbReference>
<dbReference type="PROSITE" id="PS01058">
    <property type="entry name" value="SAICAR_SYNTHETASE_2"/>
    <property type="match status" value="1"/>
</dbReference>
<dbReference type="KEGG" id="ttf:THTE_3719"/>
<dbReference type="EC" id="6.3.2.6" evidence="8"/>
<comment type="catalytic activity">
    <reaction evidence="7 8">
        <text>5-amino-1-(5-phospho-D-ribosyl)imidazole-4-carboxylate + L-aspartate + ATP = (2S)-2-[5-amino-1-(5-phospho-beta-D-ribosyl)imidazole-4-carboxamido]succinate + ADP + phosphate + 2 H(+)</text>
        <dbReference type="Rhea" id="RHEA:22628"/>
        <dbReference type="ChEBI" id="CHEBI:15378"/>
        <dbReference type="ChEBI" id="CHEBI:29991"/>
        <dbReference type="ChEBI" id="CHEBI:30616"/>
        <dbReference type="ChEBI" id="CHEBI:43474"/>
        <dbReference type="ChEBI" id="CHEBI:58443"/>
        <dbReference type="ChEBI" id="CHEBI:77657"/>
        <dbReference type="ChEBI" id="CHEBI:456216"/>
        <dbReference type="EC" id="6.3.2.6"/>
    </reaction>
</comment>
<evidence type="ECO:0000256" key="7">
    <source>
        <dbReference type="ARBA" id="ARBA00048475"/>
    </source>
</evidence>
<dbReference type="GO" id="GO:0005524">
    <property type="term" value="F:ATP binding"/>
    <property type="evidence" value="ECO:0007669"/>
    <property type="project" value="UniProtKB-KW"/>
</dbReference>
<dbReference type="NCBIfam" id="NF010568">
    <property type="entry name" value="PRK13961.1"/>
    <property type="match status" value="1"/>
</dbReference>
<name>A0A286RK39_9BACT</name>
<keyword evidence="11" id="KW-1185">Reference proteome</keyword>
<keyword evidence="6 8" id="KW-0067">ATP-binding</keyword>
<evidence type="ECO:0000313" key="11">
    <source>
        <dbReference type="Proteomes" id="UP000215086"/>
    </source>
</evidence>
<dbReference type="Proteomes" id="UP000215086">
    <property type="component" value="Chromosome"/>
</dbReference>
<dbReference type="OrthoDB" id="9801549at2"/>
<dbReference type="Gene3D" id="3.30.200.20">
    <property type="entry name" value="Phosphorylase Kinase, domain 1"/>
    <property type="match status" value="1"/>
</dbReference>
<accession>A0A286RK39</accession>
<dbReference type="NCBIfam" id="TIGR00081">
    <property type="entry name" value="purC"/>
    <property type="match status" value="1"/>
</dbReference>
<evidence type="ECO:0000256" key="1">
    <source>
        <dbReference type="ARBA" id="ARBA00004672"/>
    </source>
</evidence>
<dbReference type="RefSeq" id="WP_095416136.1">
    <property type="nucleotide sequence ID" value="NZ_CP018477.1"/>
</dbReference>
<organism evidence="10 11">
    <name type="scientific">Thermogutta terrifontis</name>
    <dbReference type="NCBI Taxonomy" id="1331910"/>
    <lineage>
        <taxon>Bacteria</taxon>
        <taxon>Pseudomonadati</taxon>
        <taxon>Planctomycetota</taxon>
        <taxon>Planctomycetia</taxon>
        <taxon>Pirellulales</taxon>
        <taxon>Thermoguttaceae</taxon>
        <taxon>Thermogutta</taxon>
    </lineage>
</organism>
<comment type="pathway">
    <text evidence="1 8">Purine metabolism; IMP biosynthesis via de novo pathway; 5-amino-1-(5-phospho-D-ribosyl)imidazole-4-carboxamide from 5-amino-1-(5-phospho-D-ribosyl)imidazole-4-carboxylate: step 1/2.</text>
</comment>